<accession>A0ABV7SS42</accession>
<reference evidence="3" key="1">
    <citation type="journal article" date="2019" name="Int. J. Syst. Evol. Microbiol.">
        <title>The Global Catalogue of Microorganisms (GCM) 10K type strain sequencing project: providing services to taxonomists for standard genome sequencing and annotation.</title>
        <authorList>
            <consortium name="The Broad Institute Genomics Platform"/>
            <consortium name="The Broad Institute Genome Sequencing Center for Infectious Disease"/>
            <person name="Wu L."/>
            <person name="Ma J."/>
        </authorList>
    </citation>
    <scope>NUCLEOTIDE SEQUENCE [LARGE SCALE GENOMIC DNA]</scope>
    <source>
        <strain evidence="3">KCTC 42739</strain>
    </source>
</reference>
<comment type="caution">
    <text evidence="2">The sequence shown here is derived from an EMBL/GenBank/DDBJ whole genome shotgun (WGS) entry which is preliminary data.</text>
</comment>
<dbReference type="EMBL" id="JBHRXP010000002">
    <property type="protein sequence ID" value="MFC3579503.1"/>
    <property type="molecule type" value="Genomic_DNA"/>
</dbReference>
<dbReference type="Proteomes" id="UP001595713">
    <property type="component" value="Unassembled WGS sequence"/>
</dbReference>
<evidence type="ECO:0000313" key="2">
    <source>
        <dbReference type="EMBL" id="MFC3579503.1"/>
    </source>
</evidence>
<proteinExistence type="predicted"/>
<keyword evidence="1" id="KW-0472">Membrane</keyword>
<keyword evidence="1" id="KW-1133">Transmembrane helix</keyword>
<keyword evidence="3" id="KW-1185">Reference proteome</keyword>
<keyword evidence="1" id="KW-0812">Transmembrane</keyword>
<name>A0ABV7SS42_9SPHN</name>
<feature type="transmembrane region" description="Helical" evidence="1">
    <location>
        <begin position="6"/>
        <end position="31"/>
    </location>
</feature>
<evidence type="ECO:0000313" key="3">
    <source>
        <dbReference type="Proteomes" id="UP001595713"/>
    </source>
</evidence>
<protein>
    <submittedName>
        <fullName evidence="2">Uncharacterized protein</fullName>
    </submittedName>
</protein>
<evidence type="ECO:0000256" key="1">
    <source>
        <dbReference type="SAM" id="Phobius"/>
    </source>
</evidence>
<dbReference type="RefSeq" id="WP_261295533.1">
    <property type="nucleotide sequence ID" value="NZ_JANQBK010000017.1"/>
</dbReference>
<organism evidence="2 3">
    <name type="scientific">Sphingomonas hylomeconis</name>
    <dbReference type="NCBI Taxonomy" id="1395958"/>
    <lineage>
        <taxon>Bacteria</taxon>
        <taxon>Pseudomonadati</taxon>
        <taxon>Pseudomonadota</taxon>
        <taxon>Alphaproteobacteria</taxon>
        <taxon>Sphingomonadales</taxon>
        <taxon>Sphingomonadaceae</taxon>
        <taxon>Sphingomonas</taxon>
    </lineage>
</organism>
<gene>
    <name evidence="2" type="ORF">ACFONA_04935</name>
</gene>
<sequence>MAAQHILYGISIGLFVCAAAISIGVITATVAPQWRRIAELLSGQAEPLPHAASIPVRAAVLSRRSLQGCALAARRRRPAPMEAS</sequence>